<evidence type="ECO:0000313" key="5">
    <source>
        <dbReference type="Proteomes" id="UP000504637"/>
    </source>
</evidence>
<feature type="compositionally biased region" description="Polar residues" evidence="1">
    <location>
        <begin position="604"/>
        <end position="618"/>
    </location>
</feature>
<feature type="compositionally biased region" description="Acidic residues" evidence="1">
    <location>
        <begin position="967"/>
        <end position="976"/>
    </location>
</feature>
<dbReference type="InterPro" id="IPR021109">
    <property type="entry name" value="Peptidase_aspartic_dom_sf"/>
</dbReference>
<keyword evidence="2" id="KW-0472">Membrane</keyword>
<feature type="compositionally biased region" description="Low complexity" evidence="1">
    <location>
        <begin position="769"/>
        <end position="781"/>
    </location>
</feature>
<sequence length="994" mass="104250">MQRARQQLLFSMLFACTASISFAQSLVSRQQSGASSSAIQPISINPSQSWLGVDGNWSTFAVQVGTPAQTVNTLVSFNLYQTWVVVTEGCAGASSFSSCAASRGGTFDISASTSWNSVGIYQFAIEANLGYTGNARFGYDYIQLPGAQSSLPSLNSTVGGFAVDDFHLGLLGLNPRSTNFTVDGSGSPSYLGLLRQRNLVPSTSFGYTAGASYRSNGGAPASLTLGGFDRSRFISTGNTFNLSSNPERDTVIAIRQISTPSQIASSPAGTALLPSPIFALLDSSVAELWLPIDACRAFEIEFGLKYDNSSQLYLVNDTQHQTLQSRNASITFTLGQTFSAGSTVSVTLPYAAFDLNATVPYSGLSNSSRYFPIRRAQNNTQYTLGRTFFQEAYLSVNYEAGSFNLSQATWSPNAAKDIATIPASYGSSTGSSPAGSSSNGGLSGGAIAGIVVGSVAGLVILALLLLWFFRLRRKPSHSTFVTEKDNLSYIRGVEDRPYVIPKAELEGSTPIDPSTSTLLPAGIATMSAFHPKSIARTTDSRLISTNGSASGEGDGAPPASPRSPLAPAGLAGGALTGPAIRDRQDLENMNYSHGGAIIYPAPPSTNTESGPSRATTSQEADRAVTPFTNTNTTAFPTLTTTISPTSSFSSHFRPGTAPAQSTRSQHSMDRIAVHEMPGDMPGGDSESGSRFASPRPSTSSRPRPSTSSSLYSRAYDRSASHDPLPPGAAALAAAFAAERNPGGDAHSTRRPSGDNLTAATAPGIPSVIPNASTSNPAANSAETKPTTGHKSTGSGNSKFFRNSFSRLRGNSRPTNPPPPRSLPSPPSQPTLTLNPPQPIHLTQSPVSPINNNQTFNNTPPTISLPPLPPAPPEITHSHPSPSSGPNTARTSQHSYYADDYSGGALTSHPQDSPTGAALGQGRPSSEIVRPAHAILLHEAFSFEERNGGGAGQRGSDGRAGDGGRNYDDDDISDEDEDGRRREGRRSKESEATAR</sequence>
<feature type="region of interest" description="Disordered" evidence="1">
    <location>
        <begin position="939"/>
        <end position="994"/>
    </location>
</feature>
<feature type="transmembrane region" description="Helical" evidence="2">
    <location>
        <begin position="446"/>
        <end position="469"/>
    </location>
</feature>
<evidence type="ECO:0000256" key="3">
    <source>
        <dbReference type="SAM" id="SignalP"/>
    </source>
</evidence>
<dbReference type="OrthoDB" id="4074350at2759"/>
<keyword evidence="6" id="KW-0378">Hydrolase</keyword>
<protein>
    <submittedName>
        <fullName evidence="6">Acid protease</fullName>
    </submittedName>
</protein>
<feature type="compositionally biased region" description="Low complexity" evidence="1">
    <location>
        <begin position="693"/>
        <end position="709"/>
    </location>
</feature>
<dbReference type="Pfam" id="PF00026">
    <property type="entry name" value="Asp"/>
    <property type="match status" value="1"/>
</dbReference>
<dbReference type="InterPro" id="IPR033121">
    <property type="entry name" value="PEPTIDASE_A1"/>
</dbReference>
<dbReference type="GeneID" id="54362156"/>
<dbReference type="GO" id="GO:0006508">
    <property type="term" value="P:proteolysis"/>
    <property type="evidence" value="ECO:0007669"/>
    <property type="project" value="UniProtKB-KW"/>
</dbReference>
<dbReference type="Proteomes" id="UP000504637">
    <property type="component" value="Unplaced"/>
</dbReference>
<evidence type="ECO:0000259" key="4">
    <source>
        <dbReference type="PROSITE" id="PS51767"/>
    </source>
</evidence>
<feature type="compositionally biased region" description="Basic and acidic residues" evidence="1">
    <location>
        <begin position="977"/>
        <end position="994"/>
    </location>
</feature>
<feature type="chain" id="PRO_5026960801" evidence="3">
    <location>
        <begin position="24"/>
        <end position="994"/>
    </location>
</feature>
<evidence type="ECO:0000313" key="6">
    <source>
        <dbReference type="RefSeq" id="XP_033462720.1"/>
    </source>
</evidence>
<keyword evidence="2" id="KW-1133">Transmembrane helix</keyword>
<reference evidence="6" key="1">
    <citation type="submission" date="2020-01" db="EMBL/GenBank/DDBJ databases">
        <authorList>
            <consortium name="DOE Joint Genome Institute"/>
            <person name="Haridas S."/>
            <person name="Albert R."/>
            <person name="Binder M."/>
            <person name="Bloem J."/>
            <person name="Labutti K."/>
            <person name="Salamov A."/>
            <person name="Andreopoulos B."/>
            <person name="Baker S.E."/>
            <person name="Barry K."/>
            <person name="Bills G."/>
            <person name="Bluhm B.H."/>
            <person name="Cannon C."/>
            <person name="Castanera R."/>
            <person name="Culley D.E."/>
            <person name="Daum C."/>
            <person name="Ezra D."/>
            <person name="Gonzalez J.B."/>
            <person name="Henrissat B."/>
            <person name="Kuo A."/>
            <person name="Liang C."/>
            <person name="Lipzen A."/>
            <person name="Lutzoni F."/>
            <person name="Magnuson J."/>
            <person name="Mondo S."/>
            <person name="Nolan M."/>
            <person name="Ohm R."/>
            <person name="Pangilinan J."/>
            <person name="Park H.-J."/>
            <person name="Ramirez L."/>
            <person name="Alfaro M."/>
            <person name="Sun H."/>
            <person name="Tritt A."/>
            <person name="Yoshinaga Y."/>
            <person name="Zwiers L.-H."/>
            <person name="Turgeon B.G."/>
            <person name="Goodwin S.B."/>
            <person name="Spatafora J.W."/>
            <person name="Crous P.W."/>
            <person name="Grigoriev I.V."/>
        </authorList>
    </citation>
    <scope>NUCLEOTIDE SEQUENCE</scope>
    <source>
        <strain evidence="6">CBS 342.82</strain>
    </source>
</reference>
<feature type="compositionally biased region" description="Pro residues" evidence="1">
    <location>
        <begin position="814"/>
        <end position="828"/>
    </location>
</feature>
<dbReference type="PROSITE" id="PS51257">
    <property type="entry name" value="PROKAR_LIPOPROTEIN"/>
    <property type="match status" value="1"/>
</dbReference>
<feature type="domain" description="Peptidase A1" evidence="4">
    <location>
        <begin position="58"/>
        <end position="406"/>
    </location>
</feature>
<keyword evidence="2" id="KW-0812">Transmembrane</keyword>
<dbReference type="RefSeq" id="XP_033462720.1">
    <property type="nucleotide sequence ID" value="XM_033604356.1"/>
</dbReference>
<dbReference type="AlphaFoldDB" id="A0A6J3MDK5"/>
<feature type="region of interest" description="Disordered" evidence="1">
    <location>
        <begin position="543"/>
        <end position="576"/>
    </location>
</feature>
<feature type="compositionally biased region" description="Pro residues" evidence="1">
    <location>
        <begin position="862"/>
        <end position="872"/>
    </location>
</feature>
<gene>
    <name evidence="6" type="ORF">K489DRAFT_378217</name>
</gene>
<dbReference type="PROSITE" id="PS51767">
    <property type="entry name" value="PEPTIDASE_A1"/>
    <property type="match status" value="1"/>
</dbReference>
<keyword evidence="5" id="KW-1185">Reference proteome</keyword>
<dbReference type="Gene3D" id="2.40.70.10">
    <property type="entry name" value="Acid Proteases"/>
    <property type="match status" value="2"/>
</dbReference>
<feature type="signal peptide" evidence="3">
    <location>
        <begin position="1"/>
        <end position="23"/>
    </location>
</feature>
<name>A0A6J3MDK5_9PEZI</name>
<feature type="region of interest" description="Disordered" evidence="1">
    <location>
        <begin position="593"/>
        <end position="726"/>
    </location>
</feature>
<accession>A0A6J3MDK5</accession>
<proteinExistence type="predicted"/>
<feature type="compositionally biased region" description="Basic and acidic residues" evidence="1">
    <location>
        <begin position="955"/>
        <end position="966"/>
    </location>
</feature>
<dbReference type="GO" id="GO:0008233">
    <property type="term" value="F:peptidase activity"/>
    <property type="evidence" value="ECO:0007669"/>
    <property type="project" value="UniProtKB-KW"/>
</dbReference>
<reference evidence="6" key="2">
    <citation type="submission" date="2020-04" db="EMBL/GenBank/DDBJ databases">
        <authorList>
            <consortium name="NCBI Genome Project"/>
        </authorList>
    </citation>
    <scope>NUCLEOTIDE SEQUENCE</scope>
    <source>
        <strain evidence="6">CBS 342.82</strain>
    </source>
</reference>
<feature type="compositionally biased region" description="Polar residues" evidence="1">
    <location>
        <begin position="782"/>
        <end position="805"/>
    </location>
</feature>
<keyword evidence="6" id="KW-0645">Protease</keyword>
<evidence type="ECO:0000256" key="2">
    <source>
        <dbReference type="SAM" id="Phobius"/>
    </source>
</evidence>
<evidence type="ECO:0000256" key="1">
    <source>
        <dbReference type="SAM" id="MobiDB-lite"/>
    </source>
</evidence>
<keyword evidence="3" id="KW-0732">Signal</keyword>
<feature type="compositionally biased region" description="Basic and acidic residues" evidence="1">
    <location>
        <begin position="666"/>
        <end position="677"/>
    </location>
</feature>
<reference evidence="6" key="3">
    <citation type="submission" date="2025-08" db="UniProtKB">
        <authorList>
            <consortium name="RefSeq"/>
        </authorList>
    </citation>
    <scope>IDENTIFICATION</scope>
    <source>
        <strain evidence="6">CBS 342.82</strain>
    </source>
</reference>
<organism evidence="6">
    <name type="scientific">Dissoconium aciculare CBS 342.82</name>
    <dbReference type="NCBI Taxonomy" id="1314786"/>
    <lineage>
        <taxon>Eukaryota</taxon>
        <taxon>Fungi</taxon>
        <taxon>Dikarya</taxon>
        <taxon>Ascomycota</taxon>
        <taxon>Pezizomycotina</taxon>
        <taxon>Dothideomycetes</taxon>
        <taxon>Dothideomycetidae</taxon>
        <taxon>Mycosphaerellales</taxon>
        <taxon>Dissoconiaceae</taxon>
        <taxon>Dissoconium</taxon>
    </lineage>
</organism>
<feature type="region of interest" description="Disordered" evidence="1">
    <location>
        <begin position="739"/>
        <end position="924"/>
    </location>
</feature>
<feature type="compositionally biased region" description="Low complexity" evidence="1">
    <location>
        <begin position="848"/>
        <end position="861"/>
    </location>
</feature>
<feature type="compositionally biased region" description="Polar residues" evidence="1">
    <location>
        <begin position="877"/>
        <end position="894"/>
    </location>
</feature>
<dbReference type="SUPFAM" id="SSF50630">
    <property type="entry name" value="Acid proteases"/>
    <property type="match status" value="1"/>
</dbReference>
<feature type="compositionally biased region" description="Low complexity" evidence="1">
    <location>
        <begin position="625"/>
        <end position="650"/>
    </location>
</feature>